<evidence type="ECO:0000313" key="3">
    <source>
        <dbReference type="Proteomes" id="UP000808337"/>
    </source>
</evidence>
<keyword evidence="2" id="KW-0540">Nuclease</keyword>
<evidence type="ECO:0000313" key="2">
    <source>
        <dbReference type="EMBL" id="MBK9981214.1"/>
    </source>
</evidence>
<dbReference type="InterPro" id="IPR007560">
    <property type="entry name" value="Restrct_endonuc_IV_Mrr"/>
</dbReference>
<dbReference type="GO" id="GO:0009307">
    <property type="term" value="P:DNA restriction-modification system"/>
    <property type="evidence" value="ECO:0007669"/>
    <property type="project" value="InterPro"/>
</dbReference>
<protein>
    <submittedName>
        <fullName evidence="2">Restriction endonuclease</fullName>
    </submittedName>
</protein>
<dbReference type="InterPro" id="IPR011856">
    <property type="entry name" value="tRNA_endonuc-like_dom_sf"/>
</dbReference>
<keyword evidence="2" id="KW-0378">Hydrolase</keyword>
<dbReference type="PANTHER" id="PTHR30015">
    <property type="entry name" value="MRR RESTRICTION SYSTEM PROTEIN"/>
    <property type="match status" value="1"/>
</dbReference>
<comment type="caution">
    <text evidence="2">The sequence shown here is derived from an EMBL/GenBank/DDBJ whole genome shotgun (WGS) entry which is preliminary data.</text>
</comment>
<evidence type="ECO:0000259" key="1">
    <source>
        <dbReference type="Pfam" id="PF04471"/>
    </source>
</evidence>
<accession>A0A9D7SUI2</accession>
<gene>
    <name evidence="2" type="ORF">IPP15_02110</name>
</gene>
<dbReference type="GO" id="GO:0015666">
    <property type="term" value="F:restriction endodeoxyribonuclease activity"/>
    <property type="evidence" value="ECO:0007669"/>
    <property type="project" value="TreeGrafter"/>
</dbReference>
<dbReference type="EMBL" id="JADKGY010000001">
    <property type="protein sequence ID" value="MBK9981214.1"/>
    <property type="molecule type" value="Genomic_DNA"/>
</dbReference>
<dbReference type="SUPFAM" id="SSF52980">
    <property type="entry name" value="Restriction endonuclease-like"/>
    <property type="match status" value="1"/>
</dbReference>
<dbReference type="GO" id="GO:0003677">
    <property type="term" value="F:DNA binding"/>
    <property type="evidence" value="ECO:0007669"/>
    <property type="project" value="InterPro"/>
</dbReference>
<reference evidence="2 3" key="1">
    <citation type="submission" date="2020-10" db="EMBL/GenBank/DDBJ databases">
        <title>Connecting structure to function with the recovery of over 1000 high-quality activated sludge metagenome-assembled genomes encoding full-length rRNA genes using long-read sequencing.</title>
        <authorList>
            <person name="Singleton C.M."/>
            <person name="Petriglieri F."/>
            <person name="Kristensen J.M."/>
            <person name="Kirkegaard R.H."/>
            <person name="Michaelsen T.Y."/>
            <person name="Andersen M.H."/>
            <person name="Karst S.M."/>
            <person name="Dueholm M.S."/>
            <person name="Nielsen P.H."/>
            <person name="Albertsen M."/>
        </authorList>
    </citation>
    <scope>NUCLEOTIDE SEQUENCE [LARGE SCALE GENOMIC DNA]</scope>
    <source>
        <strain evidence="2">Ribe_18-Q3-R11-54_MAXAC.273</strain>
    </source>
</reference>
<keyword evidence="2" id="KW-0255">Endonuclease</keyword>
<proteinExistence type="predicted"/>
<organism evidence="2 3">
    <name type="scientific">Candidatus Opimibacter skivensis</name>
    <dbReference type="NCBI Taxonomy" id="2982028"/>
    <lineage>
        <taxon>Bacteria</taxon>
        <taxon>Pseudomonadati</taxon>
        <taxon>Bacteroidota</taxon>
        <taxon>Saprospiria</taxon>
        <taxon>Saprospirales</taxon>
        <taxon>Saprospiraceae</taxon>
        <taxon>Candidatus Opimibacter</taxon>
    </lineage>
</organism>
<dbReference type="Pfam" id="PF04471">
    <property type="entry name" value="Mrr_cat"/>
    <property type="match status" value="1"/>
</dbReference>
<dbReference type="AlphaFoldDB" id="A0A9D7SUI2"/>
<name>A0A9D7SUI2_9BACT</name>
<dbReference type="InterPro" id="IPR052906">
    <property type="entry name" value="Type_IV_Methyl-Rstrct_Enzyme"/>
</dbReference>
<sequence>MDFNQLDIRGFLIGALPGRFNQLSPSEFESFIEYLFKVDGYEVEPISRKSDLTANLIAKKEDTTLVIRVMRYMPEQILGELEVQQAIAAKDFYETDQSWIITTSGFSKEARVLAENAEIELWDWETLNTALSDLFFEGRNYLEFSDAPIPPSIDTNFEPALTLKAKWEAQEGVEGKWYNLMLTISNPTEENLYIHLDLPVLIDKQKTQISADKWADEEFVAGMIYAGASVRTNALFKTSKVGERPPAGKIVVTCHERVPQRTYHLMAKLKGEACYFVTYCYSRRSQEYELMTRFRDQVLSHSIIGKVSIDIYYLSSPFLVQWASRIKIIDLVLRKLTSLAVAGVTKYYLNKTRF</sequence>
<feature type="domain" description="Restriction endonuclease type IV Mrr" evidence="1">
    <location>
        <begin position="21"/>
        <end position="129"/>
    </location>
</feature>
<dbReference type="Proteomes" id="UP000808337">
    <property type="component" value="Unassembled WGS sequence"/>
</dbReference>
<dbReference type="PANTHER" id="PTHR30015:SF6">
    <property type="entry name" value="SLL1429 PROTEIN"/>
    <property type="match status" value="1"/>
</dbReference>
<dbReference type="InterPro" id="IPR011335">
    <property type="entry name" value="Restrct_endonuc-II-like"/>
</dbReference>
<dbReference type="Gene3D" id="3.40.1350.10">
    <property type="match status" value="1"/>
</dbReference>